<accession>A0A413TQA3</accession>
<organism evidence="1 2">
    <name type="scientific">Agathobacter rectalis</name>
    <dbReference type="NCBI Taxonomy" id="39491"/>
    <lineage>
        <taxon>Bacteria</taxon>
        <taxon>Bacillati</taxon>
        <taxon>Bacillota</taxon>
        <taxon>Clostridia</taxon>
        <taxon>Lachnospirales</taxon>
        <taxon>Lachnospiraceae</taxon>
        <taxon>Agathobacter</taxon>
    </lineage>
</organism>
<dbReference type="AlphaFoldDB" id="A0A413TQA3"/>
<proteinExistence type="predicted"/>
<dbReference type="EMBL" id="QSFZ01000041">
    <property type="protein sequence ID" value="RHA87038.1"/>
    <property type="molecule type" value="Genomic_DNA"/>
</dbReference>
<reference evidence="1 2" key="1">
    <citation type="submission" date="2018-08" db="EMBL/GenBank/DDBJ databases">
        <title>A genome reference for cultivated species of the human gut microbiota.</title>
        <authorList>
            <person name="Zou Y."/>
            <person name="Xue W."/>
            <person name="Luo G."/>
        </authorList>
    </citation>
    <scope>NUCLEOTIDE SEQUENCE [LARGE SCALE GENOMIC DNA]</scope>
    <source>
        <strain evidence="1 2">AM42-17AT</strain>
    </source>
</reference>
<protein>
    <submittedName>
        <fullName evidence="1">Uncharacterized protein</fullName>
    </submittedName>
</protein>
<evidence type="ECO:0000313" key="1">
    <source>
        <dbReference type="EMBL" id="RHA87038.1"/>
    </source>
</evidence>
<gene>
    <name evidence="1" type="ORF">DW912_16335</name>
</gene>
<comment type="caution">
    <text evidence="1">The sequence shown here is derived from an EMBL/GenBank/DDBJ whole genome shotgun (WGS) entry which is preliminary data.</text>
</comment>
<dbReference type="Proteomes" id="UP000286220">
    <property type="component" value="Unassembled WGS sequence"/>
</dbReference>
<evidence type="ECO:0000313" key="2">
    <source>
        <dbReference type="Proteomes" id="UP000286220"/>
    </source>
</evidence>
<sequence length="94" mass="10959">MIYITSWWQLISVYSVHNSTVSKRLRYSLTRESVPQPVSRDKAPCTVAECRLIGVQCRNSMKKYKYGKRKIMMTKNCRYATINSKHYISVSSTT</sequence>
<name>A0A413TQA3_9FIRM</name>